<feature type="domain" description="Crinkler effector protein N-terminal" evidence="4">
    <location>
        <begin position="6"/>
        <end position="106"/>
    </location>
</feature>
<reference evidence="5 6" key="1">
    <citation type="journal article" date="2019" name="Nat. Ecol. Evol.">
        <title>Megaphylogeny resolves global patterns of mushroom evolution.</title>
        <authorList>
            <person name="Varga T."/>
            <person name="Krizsan K."/>
            <person name="Foldi C."/>
            <person name="Dima B."/>
            <person name="Sanchez-Garcia M."/>
            <person name="Sanchez-Ramirez S."/>
            <person name="Szollosi G.J."/>
            <person name="Szarkandi J.G."/>
            <person name="Papp V."/>
            <person name="Albert L."/>
            <person name="Andreopoulos W."/>
            <person name="Angelini C."/>
            <person name="Antonin V."/>
            <person name="Barry K.W."/>
            <person name="Bougher N.L."/>
            <person name="Buchanan P."/>
            <person name="Buyck B."/>
            <person name="Bense V."/>
            <person name="Catcheside P."/>
            <person name="Chovatia M."/>
            <person name="Cooper J."/>
            <person name="Damon W."/>
            <person name="Desjardin D."/>
            <person name="Finy P."/>
            <person name="Geml J."/>
            <person name="Haridas S."/>
            <person name="Hughes K."/>
            <person name="Justo A."/>
            <person name="Karasinski D."/>
            <person name="Kautmanova I."/>
            <person name="Kiss B."/>
            <person name="Kocsube S."/>
            <person name="Kotiranta H."/>
            <person name="LaButti K.M."/>
            <person name="Lechner B.E."/>
            <person name="Liimatainen K."/>
            <person name="Lipzen A."/>
            <person name="Lukacs Z."/>
            <person name="Mihaltcheva S."/>
            <person name="Morgado L.N."/>
            <person name="Niskanen T."/>
            <person name="Noordeloos M.E."/>
            <person name="Ohm R.A."/>
            <person name="Ortiz-Santana B."/>
            <person name="Ovrebo C."/>
            <person name="Racz N."/>
            <person name="Riley R."/>
            <person name="Savchenko A."/>
            <person name="Shiryaev A."/>
            <person name="Soop K."/>
            <person name="Spirin V."/>
            <person name="Szebenyi C."/>
            <person name="Tomsovsky M."/>
            <person name="Tulloss R.E."/>
            <person name="Uehling J."/>
            <person name="Grigoriev I.V."/>
            <person name="Vagvolgyi C."/>
            <person name="Papp T."/>
            <person name="Martin F.M."/>
            <person name="Miettinen O."/>
            <person name="Hibbett D.S."/>
            <person name="Nagy L.G."/>
        </authorList>
    </citation>
    <scope>NUCLEOTIDE SEQUENCE [LARGE SCALE GENOMIC DNA]</scope>
    <source>
        <strain evidence="5 6">CBS 121175</strain>
    </source>
</reference>
<protein>
    <recommendedName>
        <fullName evidence="4">Crinkler effector protein N-terminal domain-containing protein</fullName>
    </recommendedName>
</protein>
<evidence type="ECO:0000313" key="5">
    <source>
        <dbReference type="EMBL" id="TFK24712.1"/>
    </source>
</evidence>
<dbReference type="Pfam" id="PF20147">
    <property type="entry name" value="Crinkler"/>
    <property type="match status" value="1"/>
</dbReference>
<evidence type="ECO:0000256" key="3">
    <source>
        <dbReference type="ARBA" id="ARBA00022525"/>
    </source>
</evidence>
<dbReference type="EMBL" id="ML210196">
    <property type="protein sequence ID" value="TFK24712.1"/>
    <property type="molecule type" value="Genomic_DNA"/>
</dbReference>
<organism evidence="5 6">
    <name type="scientific">Coprinopsis marcescibilis</name>
    <name type="common">Agaric fungus</name>
    <name type="synonym">Psathyrella marcescibilis</name>
    <dbReference type="NCBI Taxonomy" id="230819"/>
    <lineage>
        <taxon>Eukaryota</taxon>
        <taxon>Fungi</taxon>
        <taxon>Dikarya</taxon>
        <taxon>Basidiomycota</taxon>
        <taxon>Agaricomycotina</taxon>
        <taxon>Agaricomycetes</taxon>
        <taxon>Agaricomycetidae</taxon>
        <taxon>Agaricales</taxon>
        <taxon>Agaricineae</taxon>
        <taxon>Psathyrellaceae</taxon>
        <taxon>Coprinopsis</taxon>
    </lineage>
</organism>
<dbReference type="OrthoDB" id="3064102at2759"/>
<keyword evidence="6" id="KW-1185">Reference proteome</keyword>
<name>A0A5C3KWA0_COPMA</name>
<sequence length="128" mass="14079">MTQPLITLNCLVSGDRAKQVFPISIAPNKTVSILKKLIKLNYPHYFANINITDIQLVKVSLPLDEAPKAQEPSTVEGSEKIELPLKTISTVFNEPPLKDHVHIIVVKPTVQEANSASESLLSVLPVFI</sequence>
<dbReference type="GO" id="GO:0043657">
    <property type="term" value="C:host cell"/>
    <property type="evidence" value="ECO:0007669"/>
    <property type="project" value="UniProtKB-SubCell"/>
</dbReference>
<evidence type="ECO:0000313" key="6">
    <source>
        <dbReference type="Proteomes" id="UP000307440"/>
    </source>
</evidence>
<comment type="subcellular location">
    <subcellularLocation>
        <location evidence="1">Host cell</location>
    </subcellularLocation>
    <subcellularLocation>
        <location evidence="2">Secreted</location>
    </subcellularLocation>
</comment>
<gene>
    <name evidence="5" type="ORF">FA15DRAFT_669284</name>
</gene>
<evidence type="ECO:0000259" key="4">
    <source>
        <dbReference type="Pfam" id="PF20147"/>
    </source>
</evidence>
<dbReference type="GO" id="GO:0005576">
    <property type="term" value="C:extracellular region"/>
    <property type="evidence" value="ECO:0007669"/>
    <property type="project" value="UniProtKB-SubCell"/>
</dbReference>
<dbReference type="InterPro" id="IPR045379">
    <property type="entry name" value="Crinkler_N"/>
</dbReference>
<keyword evidence="3" id="KW-0964">Secreted</keyword>
<dbReference type="AlphaFoldDB" id="A0A5C3KWA0"/>
<proteinExistence type="predicted"/>
<dbReference type="Proteomes" id="UP000307440">
    <property type="component" value="Unassembled WGS sequence"/>
</dbReference>
<evidence type="ECO:0000256" key="1">
    <source>
        <dbReference type="ARBA" id="ARBA00004340"/>
    </source>
</evidence>
<accession>A0A5C3KWA0</accession>
<evidence type="ECO:0000256" key="2">
    <source>
        <dbReference type="ARBA" id="ARBA00004613"/>
    </source>
</evidence>